<accession>A0ABD0L6H3</accession>
<feature type="compositionally biased region" description="Basic residues" evidence="1">
    <location>
        <begin position="86"/>
        <end position="101"/>
    </location>
</feature>
<organism evidence="2 3">
    <name type="scientific">Batillaria attramentaria</name>
    <dbReference type="NCBI Taxonomy" id="370345"/>
    <lineage>
        <taxon>Eukaryota</taxon>
        <taxon>Metazoa</taxon>
        <taxon>Spiralia</taxon>
        <taxon>Lophotrochozoa</taxon>
        <taxon>Mollusca</taxon>
        <taxon>Gastropoda</taxon>
        <taxon>Caenogastropoda</taxon>
        <taxon>Sorbeoconcha</taxon>
        <taxon>Cerithioidea</taxon>
        <taxon>Batillariidae</taxon>
        <taxon>Batillaria</taxon>
    </lineage>
</organism>
<comment type="caution">
    <text evidence="2">The sequence shown here is derived from an EMBL/GenBank/DDBJ whole genome shotgun (WGS) entry which is preliminary data.</text>
</comment>
<feature type="region of interest" description="Disordered" evidence="1">
    <location>
        <begin position="64"/>
        <end position="110"/>
    </location>
</feature>
<dbReference type="EMBL" id="JACVVK020000079">
    <property type="protein sequence ID" value="KAK7494962.1"/>
    <property type="molecule type" value="Genomic_DNA"/>
</dbReference>
<name>A0ABD0L6H3_9CAEN</name>
<dbReference type="Proteomes" id="UP001519460">
    <property type="component" value="Unassembled WGS sequence"/>
</dbReference>
<reference evidence="2 3" key="1">
    <citation type="journal article" date="2023" name="Sci. Data">
        <title>Genome assembly of the Korean intertidal mud-creeper Batillaria attramentaria.</title>
        <authorList>
            <person name="Patra A.K."/>
            <person name="Ho P.T."/>
            <person name="Jun S."/>
            <person name="Lee S.J."/>
            <person name="Kim Y."/>
            <person name="Won Y.J."/>
        </authorList>
    </citation>
    <scope>NUCLEOTIDE SEQUENCE [LARGE SCALE GENOMIC DNA]</scope>
    <source>
        <strain evidence="2">Wonlab-2016</strain>
    </source>
</reference>
<protein>
    <submittedName>
        <fullName evidence="2">Uncharacterized protein</fullName>
    </submittedName>
</protein>
<evidence type="ECO:0000313" key="2">
    <source>
        <dbReference type="EMBL" id="KAK7494962.1"/>
    </source>
</evidence>
<sequence>MINRPLYEIYRAVARAVSQSKRSMVRNLLQVIEAWHADTPVVLYRATGHEITSTREMLACQFGTHTSHSSPGSGSQHASNCYLLGRRARGPRKTTALKKHSSILGHRENR</sequence>
<gene>
    <name evidence="2" type="ORF">BaRGS_00013841</name>
</gene>
<feature type="compositionally biased region" description="Low complexity" evidence="1">
    <location>
        <begin position="64"/>
        <end position="79"/>
    </location>
</feature>
<keyword evidence="3" id="KW-1185">Reference proteome</keyword>
<evidence type="ECO:0000313" key="3">
    <source>
        <dbReference type="Proteomes" id="UP001519460"/>
    </source>
</evidence>
<dbReference type="AlphaFoldDB" id="A0ABD0L6H3"/>
<proteinExistence type="predicted"/>
<evidence type="ECO:0000256" key="1">
    <source>
        <dbReference type="SAM" id="MobiDB-lite"/>
    </source>
</evidence>